<dbReference type="InterPro" id="IPR012944">
    <property type="entry name" value="SusD_RagB_dom"/>
</dbReference>
<feature type="chain" id="PRO_5012611322" evidence="6">
    <location>
        <begin position="22"/>
        <end position="527"/>
    </location>
</feature>
<dbReference type="AlphaFoldDB" id="A0A1K1SL37"/>
<keyword evidence="4" id="KW-0472">Membrane</keyword>
<evidence type="ECO:0000313" key="10">
    <source>
        <dbReference type="EMBL" id="WQG88909.1"/>
    </source>
</evidence>
<evidence type="ECO:0000313" key="9">
    <source>
        <dbReference type="EMBL" id="SFW84900.1"/>
    </source>
</evidence>
<dbReference type="EMBL" id="FPIZ01000025">
    <property type="protein sequence ID" value="SFW84900.1"/>
    <property type="molecule type" value="Genomic_DNA"/>
</dbReference>
<reference evidence="10 12" key="2">
    <citation type="submission" date="2023-11" db="EMBL/GenBank/DDBJ databases">
        <title>MicrobeMod: A computational toolkit for identifying prokaryotic methylation and restriction-modification with nanopore sequencing.</title>
        <authorList>
            <person name="Crits-Christoph A."/>
            <person name="Kang S.C."/>
            <person name="Lee H."/>
            <person name="Ostrov N."/>
        </authorList>
    </citation>
    <scope>NUCLEOTIDE SEQUENCE [LARGE SCALE GENOMIC DNA]</scope>
    <source>
        <strain evidence="10 12">ATCC 23090</strain>
    </source>
</reference>
<feature type="domain" description="SusD-like N-terminal" evidence="8">
    <location>
        <begin position="118"/>
        <end position="252"/>
    </location>
</feature>
<keyword evidence="12" id="KW-1185">Reference proteome</keyword>
<dbReference type="RefSeq" id="WP_072364825.1">
    <property type="nucleotide sequence ID" value="NZ_CP139972.1"/>
</dbReference>
<feature type="domain" description="RagB/SusD" evidence="7">
    <location>
        <begin position="353"/>
        <end position="516"/>
    </location>
</feature>
<name>A0A1K1SL37_9BACT</name>
<accession>A0A1K1SL37</accession>
<evidence type="ECO:0000256" key="6">
    <source>
        <dbReference type="SAM" id="SignalP"/>
    </source>
</evidence>
<dbReference type="Gene3D" id="1.25.40.390">
    <property type="match status" value="1"/>
</dbReference>
<dbReference type="InterPro" id="IPR033985">
    <property type="entry name" value="SusD-like_N"/>
</dbReference>
<evidence type="ECO:0000313" key="11">
    <source>
        <dbReference type="Proteomes" id="UP000183788"/>
    </source>
</evidence>
<reference evidence="9 11" key="1">
    <citation type="submission" date="2016-11" db="EMBL/GenBank/DDBJ databases">
        <authorList>
            <person name="Jaros S."/>
            <person name="Januszkiewicz K."/>
            <person name="Wedrychowicz H."/>
        </authorList>
    </citation>
    <scope>NUCLEOTIDE SEQUENCE [LARGE SCALE GENOMIC DNA]</scope>
    <source>
        <strain evidence="9 11">DSM 784</strain>
    </source>
</reference>
<evidence type="ECO:0000259" key="7">
    <source>
        <dbReference type="Pfam" id="PF07980"/>
    </source>
</evidence>
<evidence type="ECO:0000259" key="8">
    <source>
        <dbReference type="Pfam" id="PF14322"/>
    </source>
</evidence>
<dbReference type="EMBL" id="CP140154">
    <property type="protein sequence ID" value="WQG88909.1"/>
    <property type="molecule type" value="Genomic_DNA"/>
</dbReference>
<evidence type="ECO:0000313" key="12">
    <source>
        <dbReference type="Proteomes" id="UP001326715"/>
    </source>
</evidence>
<gene>
    <name evidence="9" type="ORF">SAMN05661012_05621</name>
    <name evidence="10" type="ORF">SR876_28675</name>
</gene>
<comment type="similarity">
    <text evidence="2">Belongs to the SusD family.</text>
</comment>
<dbReference type="SUPFAM" id="SSF48452">
    <property type="entry name" value="TPR-like"/>
    <property type="match status" value="1"/>
</dbReference>
<dbReference type="InterPro" id="IPR011990">
    <property type="entry name" value="TPR-like_helical_dom_sf"/>
</dbReference>
<dbReference type="Pfam" id="PF14322">
    <property type="entry name" value="SusD-like_3"/>
    <property type="match status" value="1"/>
</dbReference>
<organism evidence="9 11">
    <name type="scientific">Chitinophaga sancti</name>
    <dbReference type="NCBI Taxonomy" id="1004"/>
    <lineage>
        <taxon>Bacteria</taxon>
        <taxon>Pseudomonadati</taxon>
        <taxon>Bacteroidota</taxon>
        <taxon>Chitinophagia</taxon>
        <taxon>Chitinophagales</taxon>
        <taxon>Chitinophagaceae</taxon>
        <taxon>Chitinophaga</taxon>
    </lineage>
</organism>
<feature type="signal peptide" evidence="6">
    <location>
        <begin position="1"/>
        <end position="21"/>
    </location>
</feature>
<dbReference type="GO" id="GO:0009279">
    <property type="term" value="C:cell outer membrane"/>
    <property type="evidence" value="ECO:0007669"/>
    <property type="project" value="UniProtKB-SubCell"/>
</dbReference>
<proteinExistence type="inferred from homology"/>
<sequence>MKNVIALLTCLLLLSSCSKFLEEYTTDQKYASTTADLESLMIGEAFIPNIQLSVYNQATMSDISSELSVFAPWLHLMDDDSEAFVADFVETSQATPLYKLSGFHNWSQVPAVDILNASWEETAWRKLYKRIGALNAILFQAAKMADSAGTDAQLKHIRGEAFFLRGYYYFMLQNIYGSPYRKSTAATDEGVPVKVSEKIDDKYFSRDNNEKVYNQIIADLDQAATYLEGYNPGNNIRVGIAAVKALQSRVYLYTEQYDKVVSVLKDFETMGYSLTDLNQYVAGTSFSYRGASESIFTMGSYVIPAVFMNDSLSAWSGNDNRASAFKASNDLIATYDTSDLRRNAFFTRAAKSRSWLPAKYRTWTTYNDPAQVSCIFYFRYAEVVLNRAEALAMMGSDGEARVELENLRMKRFRNASADQLPSSNEALVDFIRAERRRELCFEGHRWFDLRRYAVNSKYPLSSTFTIRHPVYSYDAQSNSNTQVGNYVLRSITEDGPAWQVPIPDYAIEFNRGTLTNPIRTVRQIQPL</sequence>
<dbReference type="OrthoDB" id="629561at2"/>
<dbReference type="Proteomes" id="UP000183788">
    <property type="component" value="Unassembled WGS sequence"/>
</dbReference>
<evidence type="ECO:0000256" key="4">
    <source>
        <dbReference type="ARBA" id="ARBA00023136"/>
    </source>
</evidence>
<protein>
    <submittedName>
        <fullName evidence="10">RagB/SusD family nutrient uptake outer membrane protein</fullName>
    </submittedName>
    <submittedName>
        <fullName evidence="9">SusD family protein</fullName>
    </submittedName>
</protein>
<evidence type="ECO:0000256" key="3">
    <source>
        <dbReference type="ARBA" id="ARBA00022729"/>
    </source>
</evidence>
<dbReference type="PROSITE" id="PS51257">
    <property type="entry name" value="PROKAR_LIPOPROTEIN"/>
    <property type="match status" value="1"/>
</dbReference>
<dbReference type="STRING" id="1004.SAMN05661012_05621"/>
<comment type="subcellular location">
    <subcellularLocation>
        <location evidence="1">Cell outer membrane</location>
    </subcellularLocation>
</comment>
<evidence type="ECO:0000256" key="1">
    <source>
        <dbReference type="ARBA" id="ARBA00004442"/>
    </source>
</evidence>
<dbReference type="Proteomes" id="UP001326715">
    <property type="component" value="Chromosome"/>
</dbReference>
<dbReference type="Pfam" id="PF07980">
    <property type="entry name" value="SusD_RagB"/>
    <property type="match status" value="1"/>
</dbReference>
<evidence type="ECO:0000256" key="2">
    <source>
        <dbReference type="ARBA" id="ARBA00006275"/>
    </source>
</evidence>
<keyword evidence="3 6" id="KW-0732">Signal</keyword>
<evidence type="ECO:0000256" key="5">
    <source>
        <dbReference type="ARBA" id="ARBA00023237"/>
    </source>
</evidence>
<keyword evidence="5" id="KW-0998">Cell outer membrane</keyword>